<dbReference type="FunFam" id="1.10.10.850:FF:000001">
    <property type="entry name" value="Isocitrate lyase"/>
    <property type="match status" value="1"/>
</dbReference>
<feature type="binding site" evidence="6">
    <location>
        <begin position="485"/>
        <end position="489"/>
    </location>
    <ligand>
        <name>substrate</name>
    </ligand>
</feature>
<dbReference type="InterPro" id="IPR015813">
    <property type="entry name" value="Pyrv/PenolPyrv_kinase-like_dom"/>
</dbReference>
<dbReference type="InterPro" id="IPR040442">
    <property type="entry name" value="Pyrv_kinase-like_dom_sf"/>
</dbReference>
<feature type="active site" description="Proton acceptor" evidence="5">
    <location>
        <position position="267"/>
    </location>
</feature>
<dbReference type="Pfam" id="PF00463">
    <property type="entry name" value="ICL"/>
    <property type="match status" value="1"/>
</dbReference>
<dbReference type="GO" id="GO:0005759">
    <property type="term" value="C:mitochondrial matrix"/>
    <property type="evidence" value="ECO:0007669"/>
    <property type="project" value="TreeGrafter"/>
</dbReference>
<reference evidence="8 9" key="1">
    <citation type="journal article" date="2017" name="BMC Genomics">
        <title>Chromosome level assembly and secondary metabolite potential of the parasitic fungus Cordyceps militaris.</title>
        <authorList>
            <person name="Kramer G.J."/>
            <person name="Nodwell J.R."/>
        </authorList>
    </citation>
    <scope>NUCLEOTIDE SEQUENCE [LARGE SCALE GENOMIC DNA]</scope>
    <source>
        <strain evidence="8 9">ATCC 34164</strain>
    </source>
</reference>
<dbReference type="VEuPathDB" id="FungiDB:A9K55_003043"/>
<dbReference type="GO" id="GO:0004451">
    <property type="term" value="F:isocitrate lyase activity"/>
    <property type="evidence" value="ECO:0007669"/>
    <property type="project" value="InterPro"/>
</dbReference>
<evidence type="ECO:0000256" key="4">
    <source>
        <dbReference type="PIRNR" id="PIRNR001362"/>
    </source>
</evidence>
<evidence type="ECO:0000313" key="9">
    <source>
        <dbReference type="Proteomes" id="UP000323067"/>
    </source>
</evidence>
<feature type="binding site" evidence="6">
    <location>
        <begin position="268"/>
        <end position="269"/>
    </location>
    <ligand>
        <name>substrate</name>
    </ligand>
</feature>
<feature type="binding site" evidence="6">
    <location>
        <begin position="158"/>
        <end position="160"/>
    </location>
    <ligand>
        <name>substrate</name>
    </ligand>
</feature>
<evidence type="ECO:0000256" key="2">
    <source>
        <dbReference type="ARBA" id="ARBA00005704"/>
    </source>
</evidence>
<keyword evidence="3 4" id="KW-0456">Lyase</keyword>
<feature type="binding site" evidence="7">
    <location>
        <position position="229"/>
    </location>
    <ligand>
        <name>Mg(2+)</name>
        <dbReference type="ChEBI" id="CHEBI:18420"/>
    </ligand>
</feature>
<evidence type="ECO:0000256" key="5">
    <source>
        <dbReference type="PIRSR" id="PIRSR001362-1"/>
    </source>
</evidence>
<feature type="binding site" evidence="6">
    <location>
        <position position="520"/>
    </location>
    <ligand>
        <name>substrate</name>
    </ligand>
</feature>
<evidence type="ECO:0000256" key="3">
    <source>
        <dbReference type="ARBA" id="ARBA00023239"/>
    </source>
</evidence>
<dbReference type="Proteomes" id="UP000323067">
    <property type="component" value="Chromosome iv"/>
</dbReference>
<dbReference type="OrthoDB" id="4078635at2759"/>
<dbReference type="GO" id="GO:0019629">
    <property type="term" value="P:propionate catabolic process, 2-methylcitrate cycle"/>
    <property type="evidence" value="ECO:0007669"/>
    <property type="project" value="TreeGrafter"/>
</dbReference>
<dbReference type="EMBL" id="CP023322">
    <property type="protein sequence ID" value="ATY58499.1"/>
    <property type="molecule type" value="Genomic_DNA"/>
</dbReference>
<evidence type="ECO:0000256" key="1">
    <source>
        <dbReference type="ARBA" id="ARBA00001050"/>
    </source>
</evidence>
<sequence length="600" mass="65373">MIRRSLQRAIPQRALSRTTTTARAAFPAAIRTVSSTAFMSAPAKNPYASSPADAFQLLPESQKAGEAEDALYDAQIKEVEAWWSSPRYAGIKRPYTAADVVSKRGSQAIQYPSSVMASKLFNLIRERISKGEPIHTLGAVDPVQMTQQAPHQEVLYISGWACSSLLTSTNEVSPDFGDYPYNTVPNQVQRLAKAQSMHDRKQWDARRSMTAAERSATPYVDYLRPIIADGDTGHGGLSAVLKLAKLFAENGAAAVHFEDQLHGGKKCGHLAGKVLVPTGEHINRLNAARFQWDIMGCENLVIARTDSESGKLLSSAIDVRDHEFILGVADPALEPLAETIQSLEAKGASGAEIDAFEAEWVGKTRLVTFDEAAVEHMRSEGVAEDKIAEFQAATAADRNMGVTRRRALANHYAATPVYFNWDVPRTREGFYHFRAGMAAATKRALAFGPYADLLWVETGDPNVEVAAALGRAVRAAHPGKGLVYNLSPSFNWMAHGFTPETLKSFIWDIAKEGFVLQLVSLAGVHSTATISTELARNFKTDGMKAYVEIVQRREKELGCDVLTHQKWSGAKYIDGILGAIQSGSSSSKSMGDGNTEGQFH</sequence>
<dbReference type="VEuPathDB" id="FungiDB:CCM_05661"/>
<evidence type="ECO:0000256" key="7">
    <source>
        <dbReference type="PIRSR" id="PIRSR001362-3"/>
    </source>
</evidence>
<dbReference type="NCBIfam" id="TIGR01346">
    <property type="entry name" value="isocit_lyase"/>
    <property type="match status" value="1"/>
</dbReference>
<dbReference type="CDD" id="cd00377">
    <property type="entry name" value="ICL_PEPM"/>
    <property type="match status" value="1"/>
</dbReference>
<comment type="cofactor">
    <cofactor evidence="7">
        <name>Mg(2+)</name>
        <dbReference type="ChEBI" id="CHEBI:18420"/>
    </cofactor>
    <text evidence="7">Can also use Mn(2+) ion.</text>
</comment>
<feature type="binding site" evidence="6">
    <location>
        <position position="304"/>
    </location>
    <ligand>
        <name>substrate</name>
    </ligand>
</feature>
<evidence type="ECO:0000256" key="6">
    <source>
        <dbReference type="PIRSR" id="PIRSR001362-2"/>
    </source>
</evidence>
<name>A0A2H4S5Y3_CORMI</name>
<dbReference type="InterPro" id="IPR006254">
    <property type="entry name" value="Isocitrate_lyase"/>
</dbReference>
<organism evidence="8 9">
    <name type="scientific">Cordyceps militaris</name>
    <name type="common">Caterpillar fungus</name>
    <name type="synonym">Clavaria militaris</name>
    <dbReference type="NCBI Taxonomy" id="73501"/>
    <lineage>
        <taxon>Eukaryota</taxon>
        <taxon>Fungi</taxon>
        <taxon>Dikarya</taxon>
        <taxon>Ascomycota</taxon>
        <taxon>Pezizomycotina</taxon>
        <taxon>Sordariomycetes</taxon>
        <taxon>Hypocreomycetidae</taxon>
        <taxon>Hypocreales</taxon>
        <taxon>Cordycipitaceae</taxon>
        <taxon>Cordyceps</taxon>
    </lineage>
</organism>
<dbReference type="PANTHER" id="PTHR21631">
    <property type="entry name" value="ISOCITRATE LYASE/MALATE SYNTHASE"/>
    <property type="match status" value="1"/>
</dbReference>
<dbReference type="GO" id="GO:0046872">
    <property type="term" value="F:metal ion binding"/>
    <property type="evidence" value="ECO:0007669"/>
    <property type="project" value="UniProtKB-KW"/>
</dbReference>
<dbReference type="InterPro" id="IPR018523">
    <property type="entry name" value="Isocitrate_lyase_ph_CS"/>
</dbReference>
<dbReference type="Gene3D" id="1.10.10.850">
    <property type="match status" value="1"/>
</dbReference>
<dbReference type="SUPFAM" id="SSF51621">
    <property type="entry name" value="Phosphoenolpyruvate/pyruvate domain"/>
    <property type="match status" value="1"/>
</dbReference>
<dbReference type="Gene3D" id="3.20.20.60">
    <property type="entry name" value="Phosphoenolpyruvate-binding domains"/>
    <property type="match status" value="1"/>
</dbReference>
<comment type="catalytic activity">
    <reaction evidence="1">
        <text>(2S,3R)-3-hydroxybutane-1,2,3-tricarboxylate = pyruvate + succinate</text>
        <dbReference type="Rhea" id="RHEA:16809"/>
        <dbReference type="ChEBI" id="CHEBI:15361"/>
        <dbReference type="ChEBI" id="CHEBI:30031"/>
        <dbReference type="ChEBI" id="CHEBI:57429"/>
        <dbReference type="EC" id="4.1.3.30"/>
    </reaction>
</comment>
<dbReference type="PANTHER" id="PTHR21631:SF13">
    <property type="entry name" value="MITOCHONDRIAL 2-METHYLISOCITRATE LYASE ICL2"/>
    <property type="match status" value="1"/>
</dbReference>
<keyword evidence="7" id="KW-0479">Metal-binding</keyword>
<comment type="similarity">
    <text evidence="2 4">Belongs to the isocitrate lyase/PEP mutase superfamily. Isocitrate lyase family.</text>
</comment>
<evidence type="ECO:0000313" key="8">
    <source>
        <dbReference type="EMBL" id="ATY58499.1"/>
    </source>
</evidence>
<keyword evidence="7" id="KW-0460">Magnesium</keyword>
<proteinExistence type="inferred from homology"/>
<dbReference type="PROSITE" id="PS00161">
    <property type="entry name" value="ISOCITRATE_LYASE"/>
    <property type="match status" value="1"/>
</dbReference>
<protein>
    <recommendedName>
        <fullName evidence="4">Isocitrate lyase</fullName>
    </recommendedName>
</protein>
<dbReference type="PIRSF" id="PIRSF001362">
    <property type="entry name" value="Isocit_lyase"/>
    <property type="match status" value="1"/>
</dbReference>
<accession>A0A2H4S5Y3</accession>
<dbReference type="GO" id="GO:0046421">
    <property type="term" value="F:methylisocitrate lyase activity"/>
    <property type="evidence" value="ECO:0007669"/>
    <property type="project" value="UniProtKB-EC"/>
</dbReference>
<gene>
    <name evidence="8" type="ORF">A9K55_003043</name>
</gene>
<dbReference type="InterPro" id="IPR039556">
    <property type="entry name" value="ICL/PEPM"/>
</dbReference>
<dbReference type="AlphaFoldDB" id="A0A2H4S5Y3"/>